<gene>
    <name evidence="1" type="ORF">BV82_3113</name>
</gene>
<dbReference type="KEGG" id="pdw:BV82_3113"/>
<reference evidence="1 2" key="1">
    <citation type="journal article" date="2014" name="Genome Announc.">
        <title>Genome Sequence of Pseudomonas sp. Strain P482, a Tomato Rhizosphere Isolate with Broad-Spectrum Antimicrobial Activity.</title>
        <authorList>
            <person name="Krzyzanowska D.M."/>
            <person name="Ossowicki A."/>
            <person name="Jafra S."/>
        </authorList>
    </citation>
    <scope>NUCLEOTIDE SEQUENCE [LARGE SCALE GENOMIC DNA]</scope>
    <source>
        <strain evidence="1 2">P482</strain>
    </source>
</reference>
<protein>
    <submittedName>
        <fullName evidence="1">Uncharacterized protein</fullName>
    </submittedName>
</protein>
<keyword evidence="2" id="KW-1185">Reference proteome</keyword>
<dbReference type="EMBL" id="CP071706">
    <property type="protein sequence ID" value="KDN98953.2"/>
    <property type="molecule type" value="Genomic_DNA"/>
</dbReference>
<evidence type="ECO:0000313" key="2">
    <source>
        <dbReference type="Proteomes" id="UP000027121"/>
    </source>
</evidence>
<evidence type="ECO:0000313" key="1">
    <source>
        <dbReference type="EMBL" id="KDN98953.2"/>
    </source>
</evidence>
<organism evidence="1 2">
    <name type="scientific">Pseudomonas donghuensis</name>
    <dbReference type="NCBI Taxonomy" id="1163398"/>
    <lineage>
        <taxon>Bacteria</taxon>
        <taxon>Pseudomonadati</taxon>
        <taxon>Pseudomonadota</taxon>
        <taxon>Gammaproteobacteria</taxon>
        <taxon>Pseudomonadales</taxon>
        <taxon>Pseudomonadaceae</taxon>
        <taxon>Pseudomonas</taxon>
    </lineage>
</organism>
<dbReference type="GeneID" id="98283235"/>
<sequence length="167" mass="18659">MPTENRSSNTEPMVSELLPCPFCKAAMRIESNRDWHRVMGDHDEECVFLDPETMMVPAVDEQRDLIVRDWNRRALPAAQYQGEPIGEVVTDHRGDFAVQLYYGPVNNATVNVGDKVYRHPPTSDGFSAEQMTAQAADGYRNGIKAAAELAEVYPELAKAIRALPLPQ</sequence>
<dbReference type="Proteomes" id="UP000027121">
    <property type="component" value="Chromosome"/>
</dbReference>
<accession>A0AAP0X9B2</accession>
<dbReference type="RefSeq" id="WP_051636775.1">
    <property type="nucleotide sequence ID" value="NZ_CP071706.1"/>
</dbReference>
<dbReference type="AlphaFoldDB" id="A0AAP0X9B2"/>
<reference evidence="1 2" key="2">
    <citation type="journal article" date="2016" name="Front. Microbiol.">
        <title>When Genome-Based Approach Meets the 'Old but Good': Revealing Genes Involved in the Antibacterial Activity of Pseudomonas sp. P482 against Soft Rot Pathogens.</title>
        <authorList>
            <person name="Krzyzanowska D.M."/>
            <person name="Ossowicki A."/>
            <person name="Rajewska M."/>
            <person name="Maciag T."/>
            <person name="Jablonska M."/>
            <person name="Obuchowski M."/>
            <person name="Heeb S."/>
            <person name="Jafra S."/>
        </authorList>
    </citation>
    <scope>NUCLEOTIDE SEQUENCE [LARGE SCALE GENOMIC DNA]</scope>
    <source>
        <strain evidence="1 2">P482</strain>
    </source>
</reference>
<name>A0AAP0X9B2_9PSED</name>
<proteinExistence type="predicted"/>